<keyword evidence="1" id="KW-1133">Transmembrane helix</keyword>
<name>A0A6G5AFM6_RHIMP</name>
<evidence type="ECO:0000256" key="1">
    <source>
        <dbReference type="SAM" id="Phobius"/>
    </source>
</evidence>
<accession>A0A6G5AFM6</accession>
<organism evidence="2">
    <name type="scientific">Rhipicephalus microplus</name>
    <name type="common">Cattle tick</name>
    <name type="synonym">Boophilus microplus</name>
    <dbReference type="NCBI Taxonomy" id="6941"/>
    <lineage>
        <taxon>Eukaryota</taxon>
        <taxon>Metazoa</taxon>
        <taxon>Ecdysozoa</taxon>
        <taxon>Arthropoda</taxon>
        <taxon>Chelicerata</taxon>
        <taxon>Arachnida</taxon>
        <taxon>Acari</taxon>
        <taxon>Parasitiformes</taxon>
        <taxon>Ixodida</taxon>
        <taxon>Ixodoidea</taxon>
        <taxon>Ixodidae</taxon>
        <taxon>Rhipicephalinae</taxon>
        <taxon>Rhipicephalus</taxon>
        <taxon>Boophilus</taxon>
    </lineage>
</organism>
<keyword evidence="1" id="KW-0472">Membrane</keyword>
<dbReference type="EMBL" id="GIKN01007528">
    <property type="protein sequence ID" value="NIE49801.1"/>
    <property type="molecule type" value="Transcribed_RNA"/>
</dbReference>
<reference evidence="2" key="1">
    <citation type="submission" date="2020-03" db="EMBL/GenBank/DDBJ databases">
        <title>A transcriptome and proteome of the tick Rhipicephalus microplus shaped by the genetic composition of its hosts and developmental stage.</title>
        <authorList>
            <person name="Garcia G.R."/>
            <person name="Ribeiro J.M.C."/>
            <person name="Maruyama S.R."/>
            <person name="Gardinasse L.G."/>
            <person name="Nelson K."/>
            <person name="Ferreira B.R."/>
            <person name="Andrade T.G."/>
            <person name="Santos I.K.F.M."/>
        </authorList>
    </citation>
    <scope>NUCLEOTIDE SEQUENCE</scope>
    <source>
        <strain evidence="2">NSGR</strain>
        <tissue evidence="2">Salivary glands</tissue>
    </source>
</reference>
<sequence>MLGHSLFPSTPSSFPPIASSSRNPWTLAPCAPSWSQTSTSARMSLPWMCGSSLTTVRLSMRTTLLWARQVTTCATSSRAAGRSSPPEPSGPSHVLCSTATRHPSQGFRRTITTPHDMLAFLYAPHFLLHAYTKYIYIVLYLYSFYFNTVS</sequence>
<evidence type="ECO:0000313" key="2">
    <source>
        <dbReference type="EMBL" id="NIE49801.1"/>
    </source>
</evidence>
<feature type="transmembrane region" description="Helical" evidence="1">
    <location>
        <begin position="118"/>
        <end position="142"/>
    </location>
</feature>
<proteinExistence type="predicted"/>
<keyword evidence="1" id="KW-0812">Transmembrane</keyword>
<dbReference type="AlphaFoldDB" id="A0A6G5AFM6"/>
<protein>
    <submittedName>
        <fullName evidence="2">Uncharacterized protein</fullName>
    </submittedName>
</protein>